<evidence type="ECO:0000313" key="1">
    <source>
        <dbReference type="EMBL" id="QYS98372.1"/>
    </source>
</evidence>
<name>A0A8G0PF93_9HYPO</name>
<dbReference type="EMBL" id="CP075866">
    <property type="protein sequence ID" value="QYS98372.1"/>
    <property type="molecule type" value="Genomic_DNA"/>
</dbReference>
<reference evidence="1 2" key="1">
    <citation type="journal article" date="2021" name="BMC Genomics">
        <title>Telomere-to-telomere genome assembly of asparaginase-producing Trichoderma simmonsii.</title>
        <authorList>
            <person name="Chung D."/>
            <person name="Kwon Y.M."/>
            <person name="Yang Y."/>
        </authorList>
    </citation>
    <scope>NUCLEOTIDE SEQUENCE [LARGE SCALE GENOMIC DNA]</scope>
    <source>
        <strain evidence="1 2">GH-Sj1</strain>
    </source>
</reference>
<dbReference type="Proteomes" id="UP000826661">
    <property type="component" value="Chromosome III"/>
</dbReference>
<proteinExistence type="predicted"/>
<sequence length="125" mass="13684">MALNSPAALTQRKCTSQSLPAYEYCRAEIANSNRLDVQSATRYCDLQVAWKSSLARHLRQQLLSAAATKDGIPSQRLILLAAQVTVRVLLYHLARRQNLPVSVGGFLAPSQKQLGAALCNLVHTL</sequence>
<accession>A0A8G0PF93</accession>
<organism evidence="1 2">
    <name type="scientific">Trichoderma simmonsii</name>
    <dbReference type="NCBI Taxonomy" id="1491479"/>
    <lineage>
        <taxon>Eukaryota</taxon>
        <taxon>Fungi</taxon>
        <taxon>Dikarya</taxon>
        <taxon>Ascomycota</taxon>
        <taxon>Pezizomycotina</taxon>
        <taxon>Sordariomycetes</taxon>
        <taxon>Hypocreomycetidae</taxon>
        <taxon>Hypocreales</taxon>
        <taxon>Hypocreaceae</taxon>
        <taxon>Trichoderma</taxon>
    </lineage>
</organism>
<evidence type="ECO:0000313" key="2">
    <source>
        <dbReference type="Proteomes" id="UP000826661"/>
    </source>
</evidence>
<keyword evidence="2" id="KW-1185">Reference proteome</keyword>
<gene>
    <name evidence="1" type="ORF">H0G86_005554</name>
</gene>
<protein>
    <submittedName>
        <fullName evidence="1">Uncharacterized protein</fullName>
    </submittedName>
</protein>
<dbReference type="AlphaFoldDB" id="A0A8G0PF93"/>